<dbReference type="PANTHER" id="PTHR43017">
    <property type="entry name" value="GALACTOSIDE O-ACETYLTRANSFERASE"/>
    <property type="match status" value="1"/>
</dbReference>
<dbReference type="InterPro" id="IPR001451">
    <property type="entry name" value="Hexapep"/>
</dbReference>
<dbReference type="PANTHER" id="PTHR43017:SF1">
    <property type="entry name" value="ACETYLTRANSFERASE YJL218W-RELATED"/>
    <property type="match status" value="1"/>
</dbReference>
<dbReference type="Gene3D" id="2.160.10.10">
    <property type="entry name" value="Hexapeptide repeat proteins"/>
    <property type="match status" value="1"/>
</dbReference>
<dbReference type="EC" id="2.3.1.-" evidence="5"/>
<evidence type="ECO:0000256" key="2">
    <source>
        <dbReference type="ARBA" id="ARBA00022679"/>
    </source>
</evidence>
<evidence type="ECO:0000256" key="4">
    <source>
        <dbReference type="ARBA" id="ARBA00023315"/>
    </source>
</evidence>
<keyword evidence="4 5" id="KW-0012">Acyltransferase</keyword>
<evidence type="ECO:0000256" key="5">
    <source>
        <dbReference type="RuleBase" id="RU367021"/>
    </source>
</evidence>
<protein>
    <recommendedName>
        <fullName evidence="5">Acetyltransferase</fullName>
        <ecNumber evidence="5">2.3.1.-</ecNumber>
    </recommendedName>
</protein>
<dbReference type="Pfam" id="PF00132">
    <property type="entry name" value="Hexapep"/>
    <property type="match status" value="1"/>
</dbReference>
<reference evidence="7" key="1">
    <citation type="journal article" date="2016" name="BMC Genomics">
        <title>A multi-substrate approach for functional metagenomics-based screening for (hemi)cellulases in two wheat straw-degrading microbial consortia unveils novel thermoalkaliphilic enzymes.</title>
        <authorList>
            <person name="Maruthamuthu M."/>
            <person name="Jimenez D.J."/>
            <person name="Stevens P."/>
            <person name="van Elsas J.D."/>
        </authorList>
    </citation>
    <scope>NUCLEOTIDE SEQUENCE</scope>
    <source>
        <strain evidence="7">T17-2Contig1</strain>
    </source>
</reference>
<dbReference type="FunFam" id="2.160.10.10:FF:000008">
    <property type="entry name" value="Maltose O-acetyltransferase"/>
    <property type="match status" value="1"/>
</dbReference>
<sequence>MNISMRDRIKAGELFTDMCEGLPEERLRGKELMYEFNHTRPSEVEKRDKLIREMFGKVGKHVWVEPPVYFSYGTNIYIGDNFYANFNFTIVDDYTVTIGDNVLIAPNVTISVTGHPVHHELRKAGEMFSFPVTIGNNVWIGSNVVINPGITIGDNSVIGAGSVVTKDIPPDVVAVGVPCKVIRNINERDKIFYYKNYAVESEGHGAK</sequence>
<name>A0A140D6L6_9ENTR</name>
<dbReference type="NCBIfam" id="NF007076">
    <property type="entry name" value="PRK09527.1"/>
    <property type="match status" value="1"/>
</dbReference>
<evidence type="ECO:0000313" key="7">
    <source>
        <dbReference type="EMBL" id="AMK07520.1"/>
    </source>
</evidence>
<proteinExistence type="inferred from homology"/>
<keyword evidence="2 5" id="KW-0808">Transferase</keyword>
<dbReference type="InterPro" id="IPR024688">
    <property type="entry name" value="Mac_dom"/>
</dbReference>
<dbReference type="CDD" id="cd03357">
    <property type="entry name" value="LbH_MAT_GAT"/>
    <property type="match status" value="1"/>
</dbReference>
<organism evidence="7">
    <name type="scientific">Klebsiella sp. T17-2</name>
    <dbReference type="NCBI Taxonomy" id="1778873"/>
    <lineage>
        <taxon>Bacteria</taxon>
        <taxon>Pseudomonadati</taxon>
        <taxon>Pseudomonadota</taxon>
        <taxon>Gammaproteobacteria</taxon>
        <taxon>Enterobacterales</taxon>
        <taxon>Enterobacteriaceae</taxon>
        <taxon>Klebsiella/Raoultella group</taxon>
        <taxon>Klebsiella</taxon>
    </lineage>
</organism>
<evidence type="ECO:0000256" key="3">
    <source>
        <dbReference type="ARBA" id="ARBA00022737"/>
    </source>
</evidence>
<dbReference type="Pfam" id="PF12464">
    <property type="entry name" value="Mac"/>
    <property type="match status" value="1"/>
</dbReference>
<feature type="domain" description="Maltose/galactoside acetyltransferase" evidence="6">
    <location>
        <begin position="6"/>
        <end position="60"/>
    </location>
</feature>
<dbReference type="AlphaFoldDB" id="A0A140D6L6"/>
<dbReference type="SMART" id="SM01266">
    <property type="entry name" value="Mac"/>
    <property type="match status" value="1"/>
</dbReference>
<evidence type="ECO:0000256" key="1">
    <source>
        <dbReference type="ARBA" id="ARBA00007274"/>
    </source>
</evidence>
<dbReference type="GO" id="GO:0008870">
    <property type="term" value="F:galactoside O-acetyltransferase activity"/>
    <property type="evidence" value="ECO:0007669"/>
    <property type="project" value="TreeGrafter"/>
</dbReference>
<accession>A0A140D6L6</accession>
<dbReference type="EMBL" id="KU505145">
    <property type="protein sequence ID" value="AMK07520.1"/>
    <property type="molecule type" value="Genomic_DNA"/>
</dbReference>
<dbReference type="InterPro" id="IPR018357">
    <property type="entry name" value="Hexapep_transf_CS"/>
</dbReference>
<keyword evidence="3" id="KW-0677">Repeat</keyword>
<dbReference type="SUPFAM" id="SSF51161">
    <property type="entry name" value="Trimeric LpxA-like enzymes"/>
    <property type="match status" value="1"/>
</dbReference>
<dbReference type="InterPro" id="IPR039369">
    <property type="entry name" value="LacA-like"/>
</dbReference>
<comment type="similarity">
    <text evidence="1 5">Belongs to the transferase hexapeptide repeat family.</text>
</comment>
<evidence type="ECO:0000259" key="6">
    <source>
        <dbReference type="SMART" id="SM01266"/>
    </source>
</evidence>
<dbReference type="InterPro" id="IPR011004">
    <property type="entry name" value="Trimer_LpxA-like_sf"/>
</dbReference>
<gene>
    <name evidence="7" type="primary">goaT</name>
</gene>
<dbReference type="PROSITE" id="PS00101">
    <property type="entry name" value="HEXAPEP_TRANSFERASES"/>
    <property type="match status" value="1"/>
</dbReference>